<dbReference type="PANTHER" id="PTHR33488:SF2">
    <property type="entry name" value="EARLY ENDOSOME ANTIGEN 1-LIKE"/>
    <property type="match status" value="1"/>
</dbReference>
<proteinExistence type="predicted"/>
<evidence type="ECO:0000313" key="3">
    <source>
        <dbReference type="Proteomes" id="UP000823561"/>
    </source>
</evidence>
<dbReference type="Proteomes" id="UP000823561">
    <property type="component" value="Chromosome 1"/>
</dbReference>
<reference evidence="2 3" key="1">
    <citation type="submission" date="2020-10" db="EMBL/GenBank/DDBJ databases">
        <title>Chromosome-scale genome assembly of the Allis shad, Alosa alosa.</title>
        <authorList>
            <person name="Margot Z."/>
            <person name="Christophe K."/>
            <person name="Cabau C."/>
            <person name="Louis A."/>
            <person name="Berthelot C."/>
            <person name="Parey E."/>
            <person name="Roest Crollius H."/>
            <person name="Montfort J."/>
            <person name="Robinson-Rechavi M."/>
            <person name="Bucao C."/>
            <person name="Bouchez O."/>
            <person name="Gislard M."/>
            <person name="Lluch J."/>
            <person name="Milhes M."/>
            <person name="Lampietro C."/>
            <person name="Lopez Roques C."/>
            <person name="Donnadieu C."/>
            <person name="Braasch I."/>
            <person name="Desvignes T."/>
            <person name="Postlethwait J."/>
            <person name="Bobe J."/>
            <person name="Guiguen Y."/>
        </authorList>
    </citation>
    <scope>NUCLEOTIDE SEQUENCE [LARGE SCALE GENOMIC DNA]</scope>
    <source>
        <strain evidence="2">M-15738</strain>
        <tissue evidence="2">Blood</tissue>
    </source>
</reference>
<comment type="caution">
    <text evidence="2">The sequence shown here is derived from an EMBL/GenBank/DDBJ whole genome shotgun (WGS) entry which is preliminary data.</text>
</comment>
<evidence type="ECO:0000256" key="1">
    <source>
        <dbReference type="SAM" id="MobiDB-lite"/>
    </source>
</evidence>
<keyword evidence="3" id="KW-1185">Reference proteome</keyword>
<feature type="compositionally biased region" description="Polar residues" evidence="1">
    <location>
        <begin position="400"/>
        <end position="414"/>
    </location>
</feature>
<dbReference type="PANTHER" id="PTHR33488">
    <property type="entry name" value="ZGC:162509"/>
    <property type="match status" value="1"/>
</dbReference>
<dbReference type="EMBL" id="JADWDJ010000001">
    <property type="protein sequence ID" value="KAG5285297.1"/>
    <property type="molecule type" value="Genomic_DNA"/>
</dbReference>
<feature type="region of interest" description="Disordered" evidence="1">
    <location>
        <begin position="387"/>
        <end position="415"/>
    </location>
</feature>
<organism evidence="2 3">
    <name type="scientific">Alosa alosa</name>
    <name type="common">allis shad</name>
    <dbReference type="NCBI Taxonomy" id="278164"/>
    <lineage>
        <taxon>Eukaryota</taxon>
        <taxon>Metazoa</taxon>
        <taxon>Chordata</taxon>
        <taxon>Craniata</taxon>
        <taxon>Vertebrata</taxon>
        <taxon>Euteleostomi</taxon>
        <taxon>Actinopterygii</taxon>
        <taxon>Neopterygii</taxon>
        <taxon>Teleostei</taxon>
        <taxon>Clupei</taxon>
        <taxon>Clupeiformes</taxon>
        <taxon>Clupeoidei</taxon>
        <taxon>Clupeidae</taxon>
        <taxon>Alosa</taxon>
    </lineage>
</organism>
<name>A0AAV6HHE1_9TELE</name>
<protein>
    <submittedName>
        <fullName evidence="2">Uncharacterized protein</fullName>
    </submittedName>
</protein>
<sequence length="671" mass="77230">MDSNVASSVHNLITAAEVRDTTMMLMQTNANWEEYLTPAPLSILIMAELVFISSNDDFSISKNPPPGGFKYIRYPDSFRACLMQVCNSGWDAFNKAHKHIDQIRIHTATVPNYMKEAVKILFNGSDEDIETLLPLQLEQICTIADECEMMTSDVENQYTDVINLIQEMLEACMNALNHFNREELEMGKMKLETIQTREKSSTEVTEWSKKAMEAMSKQIDEALNMYKKSMETMPSGWDMRDQTTVQDRQQHTKTEDENVDLITQMKVYSKSGEILSAVESLKKYVNKNGIDWKELYDQKNKCTKTTVTQSQLQRISEELEKMTESKLSQHVLLLCKRGINICNDFATYSPEKMLNEKITKQLIKEIEELHDDVLRFDSDSKTTLKHPAFNAIPPTMPKAESNSPGLQSASQRAAENTHFRIEQSRNLYEKSVENMKWNQKELTEFLVEMQTCKVKEIDFDTTIKMLVKGVDAMGRVEEQWQKMVGFFQMVSNSLGNTMDNFVQTANETKKLSYDSELFAKYLLYNQAFQASNIASLVHMISGTYTEVSNKYLMDKVSSLGKLMAMDKKKPEFMQERLKLHESCQEAQDGILQLVLKNNKEFERKTDARIAELESGLKAILPAAPQERIQKNTEDGFDEEDTGLDESQKWNFNFWQTKWVCDWQPAVEPNSI</sequence>
<accession>A0AAV6HHE1</accession>
<gene>
    <name evidence="2" type="ORF">AALO_G00001750</name>
</gene>
<evidence type="ECO:0000313" key="2">
    <source>
        <dbReference type="EMBL" id="KAG5285297.1"/>
    </source>
</evidence>
<dbReference type="AlphaFoldDB" id="A0AAV6HHE1"/>